<dbReference type="AlphaFoldDB" id="A0A194VI18"/>
<proteinExistence type="predicted"/>
<sequence length="325" mass="36367">MASPRHERTPKYMRMGFVPEDYLGTYPFSVEQSVSRIRSAPALEFVFRHAKSHDAHVDVVGYSLWRLVEEPGLDHPCHDNNSERLVNRADVANEFEHTCAAVHDRVDQDQVAPPNQVLPLDVLRHSCMHKRGRGERFAYTKRHGFTTAHEGHNGRSFLAEKLVSRGRVSLDVAYGDLLKADDLRDEMRCEPPSSTTMSLSECHTSDVGISHRRHEKLSRCCAGCSVLNSSRENPVHTLAPCVKFARDNECFVRGFQHGYVDLAVAECKNLHPILLSKSGDDGSFDVWGDHEAICNASTTNDFDVIVKVDMPQHSLPDTSNAGGHN</sequence>
<gene>
    <name evidence="1" type="ORF">VM1G_12012</name>
</gene>
<name>A0A194VI18_CYTMA</name>
<evidence type="ECO:0000313" key="2">
    <source>
        <dbReference type="Proteomes" id="UP000078559"/>
    </source>
</evidence>
<dbReference type="Proteomes" id="UP000078559">
    <property type="component" value="Unassembled WGS sequence"/>
</dbReference>
<reference evidence="1" key="1">
    <citation type="submission" date="2014-12" db="EMBL/GenBank/DDBJ databases">
        <title>Genome Sequence of Valsa Canker Pathogens Uncovers a Specific Adaption of Colonization on Woody Bark.</title>
        <authorList>
            <person name="Yin Z."/>
            <person name="Liu H."/>
            <person name="Gao X."/>
            <person name="Li Z."/>
            <person name="Song N."/>
            <person name="Ke X."/>
            <person name="Dai Q."/>
            <person name="Wu Y."/>
            <person name="Sun Y."/>
            <person name="Xu J.-R."/>
            <person name="Kang Z.K."/>
            <person name="Wang L."/>
            <person name="Huang L."/>
        </authorList>
    </citation>
    <scope>NUCLEOTIDE SEQUENCE [LARGE SCALE GENOMIC DNA]</scope>
    <source>
        <strain evidence="1">03-8</strain>
    </source>
</reference>
<evidence type="ECO:0000313" key="1">
    <source>
        <dbReference type="EMBL" id="KUI63784.1"/>
    </source>
</evidence>
<organism evidence="1 2">
    <name type="scientific">Cytospora mali</name>
    <name type="common">Apple Valsa canker fungus</name>
    <name type="synonym">Valsa mali</name>
    <dbReference type="NCBI Taxonomy" id="578113"/>
    <lineage>
        <taxon>Eukaryota</taxon>
        <taxon>Fungi</taxon>
        <taxon>Dikarya</taxon>
        <taxon>Ascomycota</taxon>
        <taxon>Pezizomycotina</taxon>
        <taxon>Sordariomycetes</taxon>
        <taxon>Sordariomycetidae</taxon>
        <taxon>Diaporthales</taxon>
        <taxon>Cytosporaceae</taxon>
        <taxon>Cytospora</taxon>
    </lineage>
</organism>
<keyword evidence="2" id="KW-1185">Reference proteome</keyword>
<dbReference type="EMBL" id="KN796114">
    <property type="protein sequence ID" value="KUI63784.1"/>
    <property type="molecule type" value="Genomic_DNA"/>
</dbReference>
<protein>
    <submittedName>
        <fullName evidence="1">Uncharacterized protein</fullName>
    </submittedName>
</protein>
<accession>A0A194VI18</accession>